<feature type="transmembrane region" description="Helical" evidence="6">
    <location>
        <begin position="251"/>
        <end position="273"/>
    </location>
</feature>
<gene>
    <name evidence="9" type="ORF">FNX44_024135</name>
    <name evidence="8" type="ORF">H3147_08060</name>
</gene>
<dbReference type="Gene3D" id="1.20.1250.20">
    <property type="entry name" value="MFS general substrate transporter like domains"/>
    <property type="match status" value="2"/>
</dbReference>
<feature type="transmembrane region" description="Helical" evidence="6">
    <location>
        <begin position="79"/>
        <end position="99"/>
    </location>
</feature>
<feature type="transmembrane region" description="Helical" evidence="6">
    <location>
        <begin position="337"/>
        <end position="356"/>
    </location>
</feature>
<reference evidence="8" key="3">
    <citation type="journal article" name="Syst. Appl. Microbiol.">
        <title>Streptomyces alkaliterrae sp. nov., isolated from an alkaline soil, and emended descriptions of Streptomyces alkaliphilus, Streptomyces calidiresistens and Streptomyces durbertensis.</title>
        <authorList>
            <person name="Swiecimska M."/>
            <person name="Golinska P."/>
            <person name="Nouioui I."/>
            <person name="Wypij M."/>
            <person name="Rai M."/>
            <person name="Sangal V."/>
            <person name="Goodfellow M."/>
        </authorList>
    </citation>
    <scope>NUCLEOTIDE SEQUENCE</scope>
    <source>
        <strain evidence="8">OF8</strain>
    </source>
</reference>
<dbReference type="RefSeq" id="WP_143651009.1">
    <property type="nucleotide sequence ID" value="NZ_JABJXA010000033.1"/>
</dbReference>
<feature type="compositionally biased region" description="Basic and acidic residues" evidence="5">
    <location>
        <begin position="396"/>
        <end position="421"/>
    </location>
</feature>
<reference evidence="9 10" key="1">
    <citation type="submission" date="2019-10" db="EMBL/GenBank/DDBJ databases">
        <title>Streptomyces sp. nov., a novel actinobacterium isolated from alkaline environment.</title>
        <authorList>
            <person name="Golinska P."/>
        </authorList>
    </citation>
    <scope>NUCLEOTIDE SEQUENCE [LARGE SCALE GENOMIC DNA]</scope>
    <source>
        <strain evidence="9 10">OF1</strain>
    </source>
</reference>
<dbReference type="EMBL" id="JABJXA010000033">
    <property type="protein sequence ID" value="MBB1258784.1"/>
    <property type="molecule type" value="Genomic_DNA"/>
</dbReference>
<reference evidence="11" key="2">
    <citation type="submission" date="2020-05" db="EMBL/GenBank/DDBJ databases">
        <title>Classification of alakaliphilic streptomycetes isolated from an alkaline soil next to Lonar Crater, India and a proposal for the recognition of Streptomyces alkaliterrae sp. nov.</title>
        <authorList>
            <person name="Golinska P."/>
        </authorList>
    </citation>
    <scope>NUCLEOTIDE SEQUENCE [LARGE SCALE GENOMIC DNA]</scope>
    <source>
        <strain evidence="11">OF8</strain>
    </source>
</reference>
<evidence type="ECO:0000313" key="9">
    <source>
        <dbReference type="EMBL" id="MQS04894.1"/>
    </source>
</evidence>
<dbReference type="Proteomes" id="UP000320857">
    <property type="component" value="Unassembled WGS sequence"/>
</dbReference>
<dbReference type="PROSITE" id="PS50850">
    <property type="entry name" value="MFS"/>
    <property type="match status" value="1"/>
</dbReference>
<evidence type="ECO:0000256" key="4">
    <source>
        <dbReference type="ARBA" id="ARBA00023136"/>
    </source>
</evidence>
<proteinExistence type="predicted"/>
<evidence type="ECO:0000256" key="5">
    <source>
        <dbReference type="SAM" id="MobiDB-lite"/>
    </source>
</evidence>
<dbReference type="PANTHER" id="PTHR23542:SF1">
    <property type="entry name" value="MAJOR FACILITATOR SUPERFAMILY (MFS) PROFILE DOMAIN-CONTAINING PROTEIN"/>
    <property type="match status" value="1"/>
</dbReference>
<keyword evidence="2 6" id="KW-0812">Transmembrane</keyword>
<keyword evidence="3 6" id="KW-1133">Transmembrane helix</keyword>
<feature type="transmembrane region" description="Helical" evidence="6">
    <location>
        <begin position="175"/>
        <end position="194"/>
    </location>
</feature>
<protein>
    <submittedName>
        <fullName evidence="9">MFS transporter</fullName>
    </submittedName>
</protein>
<feature type="transmembrane region" description="Helical" evidence="6">
    <location>
        <begin position="45"/>
        <end position="67"/>
    </location>
</feature>
<dbReference type="InterPro" id="IPR036259">
    <property type="entry name" value="MFS_trans_sf"/>
</dbReference>
<evidence type="ECO:0000259" key="7">
    <source>
        <dbReference type="PROSITE" id="PS50850"/>
    </source>
</evidence>
<evidence type="ECO:0000313" key="10">
    <source>
        <dbReference type="Proteomes" id="UP000320857"/>
    </source>
</evidence>
<feature type="transmembrane region" description="Helical" evidence="6">
    <location>
        <begin position="147"/>
        <end position="169"/>
    </location>
</feature>
<keyword evidence="10" id="KW-1185">Reference proteome</keyword>
<evidence type="ECO:0000256" key="1">
    <source>
        <dbReference type="ARBA" id="ARBA00004651"/>
    </source>
</evidence>
<dbReference type="AlphaFoldDB" id="A0A5P0YX84"/>
<feature type="transmembrane region" description="Helical" evidence="6">
    <location>
        <begin position="368"/>
        <end position="385"/>
    </location>
</feature>
<feature type="transmembrane region" description="Helical" evidence="6">
    <location>
        <begin position="20"/>
        <end position="39"/>
    </location>
</feature>
<keyword evidence="4 6" id="KW-0472">Membrane</keyword>
<dbReference type="Proteomes" id="UP000517765">
    <property type="component" value="Unassembled WGS sequence"/>
</dbReference>
<evidence type="ECO:0000256" key="2">
    <source>
        <dbReference type="ARBA" id="ARBA00022692"/>
    </source>
</evidence>
<evidence type="ECO:0000256" key="6">
    <source>
        <dbReference type="SAM" id="Phobius"/>
    </source>
</evidence>
<name>A0A5P0YX84_9ACTN</name>
<accession>A0A5P0YX84</accession>
<dbReference type="Pfam" id="PF07690">
    <property type="entry name" value="MFS_1"/>
    <property type="match status" value="1"/>
</dbReference>
<evidence type="ECO:0000256" key="3">
    <source>
        <dbReference type="ARBA" id="ARBA00022989"/>
    </source>
</evidence>
<feature type="transmembrane region" description="Helical" evidence="6">
    <location>
        <begin position="215"/>
        <end position="239"/>
    </location>
</feature>
<sequence>MPTPYRAIFSVPGARSFTAAGLISRLPVAMMGLGIVTMVSQLTGAYGLAGALAATVALSVAVFGPQVSRLVDRHGQRRVLRPAAAITVSAVGALTLSTVLGWPTWTLFVFAVCSGCVPSVGSMVRARWSALLRDSPARLHAAYSWETIVDEVCFVFGPIIAIGLSTVWFPQAGPLAAATFLAVGVFWLTAQRATEPVPAPRGTHGRGSALRTPGLPLPVLTMVMIGVIFSSVDVITVAFADERGAKSAASLLLAGYALGSCLAGAVFGMVHPVGPVERRWFRGVCAVAVSMIPLQLAGSLPFLAVALFLAGMAVAPTMIAMVGLVDQLVPRSRLTEGMTWSSTGIAVGVSLGASVAGWVVDRVGAERAFAVPAAAGATAAALAFLGHRRLVRRPVAGRDQEGTRNERDHRSEKERDERHLA</sequence>
<evidence type="ECO:0000313" key="8">
    <source>
        <dbReference type="EMBL" id="MBB1258784.1"/>
    </source>
</evidence>
<comment type="caution">
    <text evidence="9">The sequence shown here is derived from an EMBL/GenBank/DDBJ whole genome shotgun (WGS) entry which is preliminary data.</text>
</comment>
<dbReference type="SUPFAM" id="SSF103473">
    <property type="entry name" value="MFS general substrate transporter"/>
    <property type="match status" value="1"/>
</dbReference>
<feature type="region of interest" description="Disordered" evidence="5">
    <location>
        <begin position="395"/>
        <end position="421"/>
    </location>
</feature>
<evidence type="ECO:0000313" key="11">
    <source>
        <dbReference type="Proteomes" id="UP000517765"/>
    </source>
</evidence>
<dbReference type="InterPro" id="IPR011701">
    <property type="entry name" value="MFS"/>
</dbReference>
<feature type="transmembrane region" description="Helical" evidence="6">
    <location>
        <begin position="280"/>
        <end position="296"/>
    </location>
</feature>
<organism evidence="9 10">
    <name type="scientific">Streptomyces alkaliterrae</name>
    <dbReference type="NCBI Taxonomy" id="2213162"/>
    <lineage>
        <taxon>Bacteria</taxon>
        <taxon>Bacillati</taxon>
        <taxon>Actinomycetota</taxon>
        <taxon>Actinomycetes</taxon>
        <taxon>Kitasatosporales</taxon>
        <taxon>Streptomycetaceae</taxon>
        <taxon>Streptomyces</taxon>
    </lineage>
</organism>
<comment type="subcellular location">
    <subcellularLocation>
        <location evidence="1">Cell membrane</location>
        <topology evidence="1">Multi-pass membrane protein</topology>
    </subcellularLocation>
</comment>
<dbReference type="GO" id="GO:0005886">
    <property type="term" value="C:plasma membrane"/>
    <property type="evidence" value="ECO:0007669"/>
    <property type="project" value="UniProtKB-SubCell"/>
</dbReference>
<dbReference type="GO" id="GO:0022857">
    <property type="term" value="F:transmembrane transporter activity"/>
    <property type="evidence" value="ECO:0007669"/>
    <property type="project" value="InterPro"/>
</dbReference>
<feature type="transmembrane region" description="Helical" evidence="6">
    <location>
        <begin position="105"/>
        <end position="126"/>
    </location>
</feature>
<dbReference type="EMBL" id="VJYK02000376">
    <property type="protein sequence ID" value="MQS04894.1"/>
    <property type="molecule type" value="Genomic_DNA"/>
</dbReference>
<dbReference type="InterPro" id="IPR020846">
    <property type="entry name" value="MFS_dom"/>
</dbReference>
<feature type="domain" description="Major facilitator superfamily (MFS) profile" evidence="7">
    <location>
        <begin position="214"/>
        <end position="421"/>
    </location>
</feature>
<dbReference type="PANTHER" id="PTHR23542">
    <property type="match status" value="1"/>
</dbReference>
<feature type="transmembrane region" description="Helical" evidence="6">
    <location>
        <begin position="302"/>
        <end position="325"/>
    </location>
</feature>